<dbReference type="Proteomes" id="UP000068196">
    <property type="component" value="Chromosome"/>
</dbReference>
<protein>
    <recommendedName>
        <fullName evidence="5">Sec-independent protein translocase protein TatC</fullName>
    </recommendedName>
</protein>
<dbReference type="OrthoDB" id="9777044at2"/>
<keyword evidence="7" id="KW-1185">Reference proteome</keyword>
<evidence type="ECO:0000256" key="1">
    <source>
        <dbReference type="ARBA" id="ARBA00004141"/>
    </source>
</evidence>
<dbReference type="PANTHER" id="PTHR30371:SF0">
    <property type="entry name" value="SEC-INDEPENDENT PROTEIN TRANSLOCASE PROTEIN TATC, CHLOROPLASTIC-RELATED"/>
    <property type="match status" value="1"/>
</dbReference>
<evidence type="ECO:0000256" key="4">
    <source>
        <dbReference type="ARBA" id="ARBA00023136"/>
    </source>
</evidence>
<dbReference type="GO" id="GO:0065002">
    <property type="term" value="P:intracellular protein transmembrane transport"/>
    <property type="evidence" value="ECO:0007669"/>
    <property type="project" value="TreeGrafter"/>
</dbReference>
<reference evidence="6 7" key="1">
    <citation type="journal article" date="2016" name="Int. J. Syst. Evol. Microbiol.">
        <title>Caldimicrobium thiodismutans sp. nov., a sulfur-disproportionating bacterium isolated from a hot spring, and emended description of the genus Caldimicrobium.</title>
        <authorList>
            <person name="Kojima H."/>
            <person name="Umezawa K."/>
            <person name="Fukui M."/>
        </authorList>
    </citation>
    <scope>NUCLEOTIDE SEQUENCE [LARGE SCALE GENOMIC DNA]</scope>
    <source>
        <strain evidence="6 7">TF1</strain>
    </source>
</reference>
<evidence type="ECO:0000256" key="3">
    <source>
        <dbReference type="ARBA" id="ARBA00022989"/>
    </source>
</evidence>
<dbReference type="GO" id="GO:0033281">
    <property type="term" value="C:TAT protein transport complex"/>
    <property type="evidence" value="ECO:0007669"/>
    <property type="project" value="UniProtKB-UniRule"/>
</dbReference>
<dbReference type="GO" id="GO:0009977">
    <property type="term" value="F:proton motive force dependent protein transmembrane transporter activity"/>
    <property type="evidence" value="ECO:0007669"/>
    <property type="project" value="TreeGrafter"/>
</dbReference>
<name>A0A0U4W0A2_9BACT</name>
<reference evidence="7" key="2">
    <citation type="journal article" date="2016" name="Int. J. Syst. Evol. Microbiol.">
        <title>Caldimicrobium thiodismutans sp. nov., a sulfur-disproportionating bacterium isolated from a hot spring.</title>
        <authorList>
            <person name="Kojima H."/>
            <person name="Umezawa K."/>
            <person name="Fukui M."/>
        </authorList>
    </citation>
    <scope>NUCLEOTIDE SEQUENCE [LARGE SCALE GENOMIC DNA]</scope>
    <source>
        <strain evidence="7">TF1</strain>
    </source>
</reference>
<proteinExistence type="inferred from homology"/>
<dbReference type="STRING" id="1653476.THC_0202"/>
<dbReference type="KEGG" id="cthi:THC_0202"/>
<dbReference type="AlphaFoldDB" id="A0A0U4W0A2"/>
<comment type="function">
    <text evidence="5">Part of the twin-arginine translocation (Tat) system that transports large folded proteins containing a characteristic twin-arginine motif in their signal peptide across membranes.</text>
</comment>
<accession>A0A0U4W0A2</accession>
<dbReference type="PANTHER" id="PTHR30371">
    <property type="entry name" value="SEC-INDEPENDENT PROTEIN TRANSLOCASE PROTEIN TATC"/>
    <property type="match status" value="1"/>
</dbReference>
<dbReference type="PATRIC" id="fig|1653476.3.peg.208"/>
<feature type="transmembrane region" description="Helical" evidence="5">
    <location>
        <begin position="190"/>
        <end position="208"/>
    </location>
</feature>
<dbReference type="GO" id="GO:0043953">
    <property type="term" value="P:protein transport by the Tat complex"/>
    <property type="evidence" value="ECO:0007669"/>
    <property type="project" value="UniProtKB-UniRule"/>
</dbReference>
<keyword evidence="3 5" id="KW-1133">Transmembrane helix</keyword>
<comment type="caution">
    <text evidence="5">Lacks conserved residue(s) required for the propagation of feature annotation.</text>
</comment>
<comment type="subunit">
    <text evidence="5">Forms a complex with TatA.</text>
</comment>
<keyword evidence="5" id="KW-0811">Translocation</keyword>
<dbReference type="Pfam" id="PF00902">
    <property type="entry name" value="TatC"/>
    <property type="match status" value="1"/>
</dbReference>
<keyword evidence="4 5" id="KW-0472">Membrane</keyword>
<evidence type="ECO:0000256" key="5">
    <source>
        <dbReference type="HAMAP-Rule" id="MF_00902"/>
    </source>
</evidence>
<keyword evidence="5" id="KW-1003">Cell membrane</keyword>
<dbReference type="HAMAP" id="MF_00902">
    <property type="entry name" value="TatC"/>
    <property type="match status" value="1"/>
</dbReference>
<comment type="subcellular location">
    <subcellularLocation>
        <location evidence="5">Cell membrane</location>
        <topology evidence="5">Multi-pass membrane protein</topology>
    </subcellularLocation>
    <subcellularLocation>
        <location evidence="1">Membrane</location>
        <topology evidence="1">Multi-pass membrane protein</topology>
    </subcellularLocation>
</comment>
<dbReference type="InterPro" id="IPR002033">
    <property type="entry name" value="TatC"/>
</dbReference>
<sequence>MNRSFLVKSLKLLLNFFKRKGFIILPLAGVLYLTIFWYAPDILAYLEKKYQQKFVFFTITEPLISLLKFSLTLFIILLFPVFYFGLLSILDSFLSLKKRFLALFYLLGILFFYGGILFAYFITLPYGIKFLISFKTETLEPSIALYHFVNFFSFFLLAFGFIFELPLLLSLLTLLKILKPNKVTKYRKEIFFFIVVFSAIITPTPDAINMSLLALPLYGLFEFGLFLGRFLEKTNILSEDILKEPQQE</sequence>
<evidence type="ECO:0000313" key="7">
    <source>
        <dbReference type="Proteomes" id="UP000068196"/>
    </source>
</evidence>
<keyword evidence="5" id="KW-0813">Transport</keyword>
<dbReference type="EMBL" id="AP014945">
    <property type="protein sequence ID" value="BAU22602.1"/>
    <property type="molecule type" value="Genomic_DNA"/>
</dbReference>
<comment type="similarity">
    <text evidence="5">Belongs to the TatC family.</text>
</comment>
<evidence type="ECO:0000256" key="2">
    <source>
        <dbReference type="ARBA" id="ARBA00022692"/>
    </source>
</evidence>
<dbReference type="PRINTS" id="PR01840">
    <property type="entry name" value="TATCFAMILY"/>
</dbReference>
<keyword evidence="5" id="KW-0653">Protein transport</keyword>
<keyword evidence="2 5" id="KW-0812">Transmembrane</keyword>
<dbReference type="RefSeq" id="WP_068512051.1">
    <property type="nucleotide sequence ID" value="NZ_AP014945.1"/>
</dbReference>
<organism evidence="6 7">
    <name type="scientific">Caldimicrobium thiodismutans</name>
    <dbReference type="NCBI Taxonomy" id="1653476"/>
    <lineage>
        <taxon>Bacteria</taxon>
        <taxon>Pseudomonadati</taxon>
        <taxon>Thermodesulfobacteriota</taxon>
        <taxon>Thermodesulfobacteria</taxon>
        <taxon>Thermodesulfobacteriales</taxon>
        <taxon>Thermodesulfobacteriaceae</taxon>
        <taxon>Caldimicrobium</taxon>
    </lineage>
</organism>
<feature type="transmembrane region" description="Helical" evidence="5">
    <location>
        <begin position="102"/>
        <end position="128"/>
    </location>
</feature>
<gene>
    <name evidence="5" type="primary">tatC</name>
    <name evidence="6" type="ORF">THC_0202</name>
</gene>
<feature type="transmembrane region" description="Helical" evidence="5">
    <location>
        <begin position="148"/>
        <end position="178"/>
    </location>
</feature>
<evidence type="ECO:0000313" key="6">
    <source>
        <dbReference type="EMBL" id="BAU22602.1"/>
    </source>
</evidence>
<feature type="transmembrane region" description="Helical" evidence="5">
    <location>
        <begin position="21"/>
        <end position="39"/>
    </location>
</feature>
<feature type="transmembrane region" description="Helical" evidence="5">
    <location>
        <begin position="69"/>
        <end position="90"/>
    </location>
</feature>